<accession>A0ABY6UWM1</accession>
<organism evidence="2 3">
    <name type="scientific">Bionectria ochroleuca</name>
    <name type="common">Gliocladium roseum</name>
    <dbReference type="NCBI Taxonomy" id="29856"/>
    <lineage>
        <taxon>Eukaryota</taxon>
        <taxon>Fungi</taxon>
        <taxon>Dikarya</taxon>
        <taxon>Ascomycota</taxon>
        <taxon>Pezizomycotina</taxon>
        <taxon>Sordariomycetes</taxon>
        <taxon>Hypocreomycetidae</taxon>
        <taxon>Hypocreales</taxon>
        <taxon>Bionectriaceae</taxon>
        <taxon>Clonostachys</taxon>
    </lineage>
</organism>
<evidence type="ECO:0000313" key="3">
    <source>
        <dbReference type="Proteomes" id="UP000766486"/>
    </source>
</evidence>
<name>A0ABY6UWM1_BIOOC</name>
<keyword evidence="3" id="KW-1185">Reference proteome</keyword>
<gene>
    <name evidence="2" type="ORF">CLO192961_LOCUS427549</name>
</gene>
<keyword evidence="1" id="KW-1133">Transmembrane helix</keyword>
<feature type="transmembrane region" description="Helical" evidence="1">
    <location>
        <begin position="60"/>
        <end position="81"/>
    </location>
</feature>
<dbReference type="Proteomes" id="UP000766486">
    <property type="component" value="Unassembled WGS sequence"/>
</dbReference>
<comment type="caution">
    <text evidence="2">The sequence shown here is derived from an EMBL/GenBank/DDBJ whole genome shotgun (WGS) entry which is preliminary data.</text>
</comment>
<evidence type="ECO:0000256" key="1">
    <source>
        <dbReference type="SAM" id="Phobius"/>
    </source>
</evidence>
<dbReference type="EMBL" id="CABFNS010000922">
    <property type="protein sequence ID" value="VUC35788.1"/>
    <property type="molecule type" value="Genomic_DNA"/>
</dbReference>
<sequence>MSPVTAQVARTLGRRQFSIIRSLRQVGRSMEAHPFERLPAGTKPAPADWGKQFRRVGSQAAIYFPGMAFILGWPYLSYMYYDGRV</sequence>
<protein>
    <submittedName>
        <fullName evidence="2">Uncharacterized protein</fullName>
    </submittedName>
</protein>
<keyword evidence="1" id="KW-0472">Membrane</keyword>
<reference evidence="2 3" key="1">
    <citation type="submission" date="2019-06" db="EMBL/GenBank/DDBJ databases">
        <authorList>
            <person name="Broberg M."/>
        </authorList>
    </citation>
    <scope>NUCLEOTIDE SEQUENCE [LARGE SCALE GENOMIC DNA]</scope>
</reference>
<proteinExistence type="predicted"/>
<keyword evidence="1" id="KW-0812">Transmembrane</keyword>
<evidence type="ECO:0000313" key="2">
    <source>
        <dbReference type="EMBL" id="VUC35788.1"/>
    </source>
</evidence>